<evidence type="ECO:0000256" key="3">
    <source>
        <dbReference type="ARBA" id="ARBA00023163"/>
    </source>
</evidence>
<feature type="domain" description="HTH gntR-type" evidence="4">
    <location>
        <begin position="23"/>
        <end position="90"/>
    </location>
</feature>
<comment type="caution">
    <text evidence="5">The sequence shown here is derived from an EMBL/GenBank/DDBJ whole genome shotgun (WGS) entry which is preliminary data.</text>
</comment>
<dbReference type="PANTHER" id="PTHR43537">
    <property type="entry name" value="TRANSCRIPTIONAL REGULATOR, GNTR FAMILY"/>
    <property type="match status" value="1"/>
</dbReference>
<dbReference type="AlphaFoldDB" id="A0A5C8CNL2"/>
<keyword evidence="1" id="KW-0805">Transcription regulation</keyword>
<dbReference type="PROSITE" id="PS50949">
    <property type="entry name" value="HTH_GNTR"/>
    <property type="match status" value="1"/>
</dbReference>
<dbReference type="Gene3D" id="1.10.10.10">
    <property type="entry name" value="Winged helix-like DNA-binding domain superfamily/Winged helix DNA-binding domain"/>
    <property type="match status" value="1"/>
</dbReference>
<dbReference type="InterPro" id="IPR008920">
    <property type="entry name" value="TF_FadR/GntR_C"/>
</dbReference>
<dbReference type="SMART" id="SM00895">
    <property type="entry name" value="FCD"/>
    <property type="match status" value="1"/>
</dbReference>
<sequence>MAKLKNYDNNLKKVTVLQRKENEPIGDYASRVIEYNIINMFLAPGTFISEKIISEILNISRTPVREAFSRLEKINFIEIYPQKATRVSLIDINIIDEMSFMRRTLEKEIIKIVCNKRTEKDLELLNDNIDKYKKNIKNNDLYKLLDIDNNFHKILFLIDNKKLAYNIVKDSMKHLNRARIFNIIEMDKNETLTNRNRTLKEHQDILQAVKERNSKKAVSLIETHLTHVTEDLKLLKIKFPDYFKN</sequence>
<keyword evidence="3" id="KW-0804">Transcription</keyword>
<dbReference type="SMART" id="SM00345">
    <property type="entry name" value="HTH_GNTR"/>
    <property type="match status" value="1"/>
</dbReference>
<keyword evidence="2" id="KW-0238">DNA-binding</keyword>
<reference evidence="5 6" key="1">
    <citation type="journal article" date="1992" name="Lakartidningen">
        <title>[Penicillin V and not amoxicillin is the first choice preparation in acute otitis].</title>
        <authorList>
            <person name="Kamme C."/>
            <person name="Lundgren K."/>
            <person name="Prellner K."/>
        </authorList>
    </citation>
    <scope>NUCLEOTIDE SEQUENCE [LARGE SCALE GENOMIC DNA]</scope>
    <source>
        <strain evidence="5 6">W1</strain>
    </source>
</reference>
<gene>
    <name evidence="5" type="ORF">EPJ80_00350</name>
</gene>
<dbReference type="SUPFAM" id="SSF46785">
    <property type="entry name" value="Winged helix' DNA-binding domain"/>
    <property type="match status" value="1"/>
</dbReference>
<organism evidence="5 6">
    <name type="scientific">Brachyspira aalborgi</name>
    <dbReference type="NCBI Taxonomy" id="29522"/>
    <lineage>
        <taxon>Bacteria</taxon>
        <taxon>Pseudomonadati</taxon>
        <taxon>Spirochaetota</taxon>
        <taxon>Spirochaetia</taxon>
        <taxon>Brachyspirales</taxon>
        <taxon>Brachyspiraceae</taxon>
        <taxon>Brachyspira</taxon>
    </lineage>
</organism>
<name>A0A5C8CNL2_9SPIR</name>
<dbReference type="Proteomes" id="UP000325116">
    <property type="component" value="Unassembled WGS sequence"/>
</dbReference>
<dbReference type="InterPro" id="IPR036390">
    <property type="entry name" value="WH_DNA-bd_sf"/>
</dbReference>
<dbReference type="GO" id="GO:0003700">
    <property type="term" value="F:DNA-binding transcription factor activity"/>
    <property type="evidence" value="ECO:0007669"/>
    <property type="project" value="InterPro"/>
</dbReference>
<evidence type="ECO:0000259" key="4">
    <source>
        <dbReference type="PROSITE" id="PS50949"/>
    </source>
</evidence>
<dbReference type="PANTHER" id="PTHR43537:SF24">
    <property type="entry name" value="GLUCONATE OPERON TRANSCRIPTIONAL REPRESSOR"/>
    <property type="match status" value="1"/>
</dbReference>
<dbReference type="EMBL" id="SAXT01000001">
    <property type="protein sequence ID" value="TXJ13232.1"/>
    <property type="molecule type" value="Genomic_DNA"/>
</dbReference>
<proteinExistence type="predicted"/>
<dbReference type="Gene3D" id="1.20.120.530">
    <property type="entry name" value="GntR ligand-binding domain-like"/>
    <property type="match status" value="1"/>
</dbReference>
<dbReference type="SUPFAM" id="SSF48008">
    <property type="entry name" value="GntR ligand-binding domain-like"/>
    <property type="match status" value="1"/>
</dbReference>
<dbReference type="InterPro" id="IPR000524">
    <property type="entry name" value="Tscrpt_reg_HTH_GntR"/>
</dbReference>
<dbReference type="InterPro" id="IPR036388">
    <property type="entry name" value="WH-like_DNA-bd_sf"/>
</dbReference>
<dbReference type="Pfam" id="PF07729">
    <property type="entry name" value="FCD"/>
    <property type="match status" value="1"/>
</dbReference>
<evidence type="ECO:0000256" key="1">
    <source>
        <dbReference type="ARBA" id="ARBA00023015"/>
    </source>
</evidence>
<dbReference type="RefSeq" id="WP_147757447.1">
    <property type="nucleotide sequence ID" value="NZ_SAXT01000001.1"/>
</dbReference>
<dbReference type="Pfam" id="PF00392">
    <property type="entry name" value="GntR"/>
    <property type="match status" value="1"/>
</dbReference>
<protein>
    <submittedName>
        <fullName evidence="5">GntR family transcriptional regulator</fullName>
    </submittedName>
</protein>
<dbReference type="GO" id="GO:0003677">
    <property type="term" value="F:DNA binding"/>
    <property type="evidence" value="ECO:0007669"/>
    <property type="project" value="UniProtKB-KW"/>
</dbReference>
<evidence type="ECO:0000313" key="5">
    <source>
        <dbReference type="EMBL" id="TXJ13232.1"/>
    </source>
</evidence>
<evidence type="ECO:0000313" key="6">
    <source>
        <dbReference type="Proteomes" id="UP000325116"/>
    </source>
</evidence>
<dbReference type="InterPro" id="IPR011711">
    <property type="entry name" value="GntR_C"/>
</dbReference>
<accession>A0A5C8CNL2</accession>
<evidence type="ECO:0000256" key="2">
    <source>
        <dbReference type="ARBA" id="ARBA00023125"/>
    </source>
</evidence>